<name>K9UI31_CHAP6</name>
<dbReference type="PATRIC" id="fig|1173020.3.peg.4002"/>
<dbReference type="KEGG" id="cmp:Cha6605_3484"/>
<sequence>MRYGCICYYVNIQRMPTVEQAFACVRVCQMLSNGYQPIHVFRYNPNTKTVFILTGATESLEILIFPNGQWRFNNDEA</sequence>
<accession>K9UI31</accession>
<proteinExistence type="predicted"/>
<feature type="domain" description="DUF6888" evidence="1">
    <location>
        <begin position="15"/>
        <end position="71"/>
    </location>
</feature>
<evidence type="ECO:0000313" key="3">
    <source>
        <dbReference type="Proteomes" id="UP000010366"/>
    </source>
</evidence>
<dbReference type="Pfam" id="PF21828">
    <property type="entry name" value="DUF6888"/>
    <property type="match status" value="1"/>
</dbReference>
<dbReference type="eggNOG" id="ENOG5033GZJ">
    <property type="taxonomic scope" value="Bacteria"/>
</dbReference>
<dbReference type="AlphaFoldDB" id="K9UI31"/>
<gene>
    <name evidence="2" type="ORF">Cha6605_3484</name>
</gene>
<keyword evidence="3" id="KW-1185">Reference proteome</keyword>
<dbReference type="EMBL" id="CP003600">
    <property type="protein sequence ID" value="AFY94475.1"/>
    <property type="molecule type" value="Genomic_DNA"/>
</dbReference>
<evidence type="ECO:0000259" key="1">
    <source>
        <dbReference type="Pfam" id="PF21828"/>
    </source>
</evidence>
<dbReference type="Proteomes" id="UP000010366">
    <property type="component" value="Chromosome"/>
</dbReference>
<evidence type="ECO:0000313" key="2">
    <source>
        <dbReference type="EMBL" id="AFY94475.1"/>
    </source>
</evidence>
<protein>
    <recommendedName>
        <fullName evidence="1">DUF6888 domain-containing protein</fullName>
    </recommendedName>
</protein>
<reference evidence="2 3" key="1">
    <citation type="submission" date="2012-05" db="EMBL/GenBank/DDBJ databases">
        <title>Finished chromosome of genome of Chamaesiphon sp. PCC 6605.</title>
        <authorList>
            <consortium name="US DOE Joint Genome Institute"/>
            <person name="Gugger M."/>
            <person name="Coursin T."/>
            <person name="Rippka R."/>
            <person name="Tandeau De Marsac N."/>
            <person name="Huntemann M."/>
            <person name="Wei C.-L."/>
            <person name="Han J."/>
            <person name="Detter J.C."/>
            <person name="Han C."/>
            <person name="Tapia R."/>
            <person name="Chen A."/>
            <person name="Kyrpides N."/>
            <person name="Mavromatis K."/>
            <person name="Markowitz V."/>
            <person name="Szeto E."/>
            <person name="Ivanova N."/>
            <person name="Pagani I."/>
            <person name="Pati A."/>
            <person name="Goodwin L."/>
            <person name="Nordberg H.P."/>
            <person name="Cantor M.N."/>
            <person name="Hua S.X."/>
            <person name="Woyke T."/>
            <person name="Kerfeld C.A."/>
        </authorList>
    </citation>
    <scope>NUCLEOTIDE SEQUENCE [LARGE SCALE GENOMIC DNA]</scope>
    <source>
        <strain evidence="3">ATCC 27169 / PCC 6605</strain>
    </source>
</reference>
<dbReference type="HOGENOM" id="CLU_195866_1_1_3"/>
<dbReference type="InterPro" id="IPR054181">
    <property type="entry name" value="DUF6888"/>
</dbReference>
<organism evidence="2 3">
    <name type="scientific">Chamaesiphon minutus (strain ATCC 27169 / PCC 6605)</name>
    <dbReference type="NCBI Taxonomy" id="1173020"/>
    <lineage>
        <taxon>Bacteria</taxon>
        <taxon>Bacillati</taxon>
        <taxon>Cyanobacteriota</taxon>
        <taxon>Cyanophyceae</taxon>
        <taxon>Gomontiellales</taxon>
        <taxon>Chamaesiphonaceae</taxon>
        <taxon>Chamaesiphon</taxon>
    </lineage>
</organism>